<dbReference type="Pfam" id="PF02361">
    <property type="entry name" value="CbiQ"/>
    <property type="match status" value="1"/>
</dbReference>
<name>A0A1T4WCY5_9BACT</name>
<evidence type="ECO:0000256" key="5">
    <source>
        <dbReference type="SAM" id="Phobius"/>
    </source>
</evidence>
<feature type="transmembrane region" description="Helical" evidence="5">
    <location>
        <begin position="80"/>
        <end position="96"/>
    </location>
</feature>
<accession>A0A1T4WCY5</accession>
<evidence type="ECO:0000256" key="4">
    <source>
        <dbReference type="ARBA" id="ARBA00023136"/>
    </source>
</evidence>
<keyword evidence="7" id="KW-1185">Reference proteome</keyword>
<keyword evidence="2 5" id="KW-0812">Transmembrane</keyword>
<reference evidence="6 7" key="1">
    <citation type="submission" date="2017-02" db="EMBL/GenBank/DDBJ databases">
        <authorList>
            <person name="Peterson S.W."/>
        </authorList>
    </citation>
    <scope>NUCLEOTIDE SEQUENCE [LARGE SCALE GENOMIC DNA]</scope>
    <source>
        <strain evidence="6 7">DSM 18034</strain>
    </source>
</reference>
<evidence type="ECO:0000256" key="3">
    <source>
        <dbReference type="ARBA" id="ARBA00022989"/>
    </source>
</evidence>
<feature type="transmembrane region" description="Helical" evidence="5">
    <location>
        <begin position="38"/>
        <end position="68"/>
    </location>
</feature>
<feature type="transmembrane region" description="Helical" evidence="5">
    <location>
        <begin position="137"/>
        <end position="157"/>
    </location>
</feature>
<dbReference type="EMBL" id="FUYA01000006">
    <property type="protein sequence ID" value="SKA75057.1"/>
    <property type="molecule type" value="Genomic_DNA"/>
</dbReference>
<organism evidence="6 7">
    <name type="scientific">Desulfobaculum bizertense DSM 18034</name>
    <dbReference type="NCBI Taxonomy" id="1121442"/>
    <lineage>
        <taxon>Bacteria</taxon>
        <taxon>Pseudomonadati</taxon>
        <taxon>Thermodesulfobacteriota</taxon>
        <taxon>Desulfovibrionia</taxon>
        <taxon>Desulfovibrionales</taxon>
        <taxon>Desulfovibrionaceae</taxon>
        <taxon>Desulfobaculum</taxon>
    </lineage>
</organism>
<evidence type="ECO:0000256" key="1">
    <source>
        <dbReference type="ARBA" id="ARBA00004141"/>
    </source>
</evidence>
<dbReference type="RefSeq" id="WP_078685369.1">
    <property type="nucleotide sequence ID" value="NZ_FUYA01000006.1"/>
</dbReference>
<keyword evidence="4 5" id="KW-0472">Membrane</keyword>
<comment type="subcellular location">
    <subcellularLocation>
        <location evidence="1">Membrane</location>
        <topology evidence="1">Multi-pass membrane protein</topology>
    </subcellularLocation>
</comment>
<dbReference type="InterPro" id="IPR003339">
    <property type="entry name" value="ABC/ECF_trnsptr_transmembrane"/>
</dbReference>
<evidence type="ECO:0000256" key="2">
    <source>
        <dbReference type="ARBA" id="ARBA00022692"/>
    </source>
</evidence>
<evidence type="ECO:0000313" key="7">
    <source>
        <dbReference type="Proteomes" id="UP000189733"/>
    </source>
</evidence>
<dbReference type="Proteomes" id="UP000189733">
    <property type="component" value="Unassembled WGS sequence"/>
</dbReference>
<dbReference type="STRING" id="1121442.SAMN02745702_02088"/>
<dbReference type="AlphaFoldDB" id="A0A1T4WCY5"/>
<keyword evidence="3 5" id="KW-1133">Transmembrane helix</keyword>
<dbReference type="OrthoDB" id="5402274at2"/>
<protein>
    <submittedName>
        <fullName evidence="6">Energy-coupling factor transport system permease protein</fullName>
    </submittedName>
</protein>
<gene>
    <name evidence="6" type="ORF">SAMN02745702_02088</name>
</gene>
<sequence>MNMSKLATFLRCAGGHPGRFTGAKGPCAKLPTGFKALLIMSISFTAFFTRTPLSAGALLLGLLALYIGAGLRPREIWQDFRIFFFQYPLILLLYAFRFGLTSQTATESLVVGLQITLVMLPAFWFQRTTPPEAMMKVLGRFLPGRLSFVVFTSLRFFPVLLREAKAIYTVQCMRGAKISPKQLMNPLHWPEFARACGIPLVVRALSIAEEAALAARARYAEKRH</sequence>
<evidence type="ECO:0000313" key="6">
    <source>
        <dbReference type="EMBL" id="SKA75057.1"/>
    </source>
</evidence>
<dbReference type="GO" id="GO:0005886">
    <property type="term" value="C:plasma membrane"/>
    <property type="evidence" value="ECO:0007669"/>
    <property type="project" value="UniProtKB-ARBA"/>
</dbReference>
<feature type="transmembrane region" description="Helical" evidence="5">
    <location>
        <begin position="108"/>
        <end position="125"/>
    </location>
</feature>
<proteinExistence type="predicted"/>
<dbReference type="CDD" id="cd16914">
    <property type="entry name" value="EcfT"/>
    <property type="match status" value="1"/>
</dbReference>